<name>A0ABY4M4K9_9ACTN</name>
<feature type="region of interest" description="Disordered" evidence="1">
    <location>
        <begin position="1"/>
        <end position="122"/>
    </location>
</feature>
<evidence type="ECO:0000313" key="2">
    <source>
        <dbReference type="EMBL" id="UQA92704.1"/>
    </source>
</evidence>
<feature type="compositionally biased region" description="Low complexity" evidence="1">
    <location>
        <begin position="82"/>
        <end position="122"/>
    </location>
</feature>
<protein>
    <submittedName>
        <fullName evidence="2">Uncharacterized protein</fullName>
    </submittedName>
</protein>
<dbReference type="Proteomes" id="UP000830115">
    <property type="component" value="Chromosome"/>
</dbReference>
<reference evidence="2" key="1">
    <citation type="submission" date="2021-10" db="EMBL/GenBank/DDBJ databases">
        <title>Streptomyces nigrumlapis sp.nov.,an antimicrobial producing actinobacterium isolated from Black Gobi rocks.</title>
        <authorList>
            <person name="Wen Y."/>
            <person name="Zhang W."/>
            <person name="Liu X.G."/>
        </authorList>
    </citation>
    <scope>NUCLEOTIDE SEQUENCE</scope>
    <source>
        <strain evidence="2">ST13-2-2</strain>
    </source>
</reference>
<evidence type="ECO:0000313" key="3">
    <source>
        <dbReference type="Proteomes" id="UP000830115"/>
    </source>
</evidence>
<gene>
    <name evidence="2" type="ORF">K9S39_13485</name>
</gene>
<keyword evidence="3" id="KW-1185">Reference proteome</keyword>
<sequence>MGVFSRFRRRKDEALTEEASAAAVTAEPEAPEPGASAGAAEDTGGTAEDTAGTAASSEGATVPEAADTGADTGSDEPDTDQDGAAAGQDAPCAEAAAEGPGIPRQKSGGTAAGSEAGEGARK</sequence>
<proteinExistence type="predicted"/>
<organism evidence="2 3">
    <name type="scientific">Streptomyces halobius</name>
    <dbReference type="NCBI Taxonomy" id="2879846"/>
    <lineage>
        <taxon>Bacteria</taxon>
        <taxon>Bacillati</taxon>
        <taxon>Actinomycetota</taxon>
        <taxon>Actinomycetes</taxon>
        <taxon>Kitasatosporales</taxon>
        <taxon>Streptomycetaceae</taxon>
        <taxon>Streptomyces</taxon>
    </lineage>
</organism>
<accession>A0ABY4M4K9</accession>
<feature type="compositionally biased region" description="Low complexity" evidence="1">
    <location>
        <begin position="17"/>
        <end position="61"/>
    </location>
</feature>
<evidence type="ECO:0000256" key="1">
    <source>
        <dbReference type="SAM" id="MobiDB-lite"/>
    </source>
</evidence>
<dbReference type="EMBL" id="CP086322">
    <property type="protein sequence ID" value="UQA92704.1"/>
    <property type="molecule type" value="Genomic_DNA"/>
</dbReference>